<gene>
    <name evidence="2" type="ORF">HRbin17_02669</name>
</gene>
<organism evidence="2 3">
    <name type="scientific">Candidatus Fervidibacter japonicus</name>
    <dbReference type="NCBI Taxonomy" id="2035412"/>
    <lineage>
        <taxon>Bacteria</taxon>
        <taxon>Candidatus Fervidibacterota</taxon>
        <taxon>Candidatus Fervidibacter</taxon>
    </lineage>
</organism>
<dbReference type="PANTHER" id="PTHR12110:SF21">
    <property type="entry name" value="XYLOSE ISOMERASE-LIKE TIM BARREL DOMAIN-CONTAINING PROTEIN"/>
    <property type="match status" value="1"/>
</dbReference>
<dbReference type="AlphaFoldDB" id="A0A2H5XG39"/>
<evidence type="ECO:0000313" key="3">
    <source>
        <dbReference type="Proteomes" id="UP000236173"/>
    </source>
</evidence>
<evidence type="ECO:0000313" key="2">
    <source>
        <dbReference type="EMBL" id="GBD00132.1"/>
    </source>
</evidence>
<dbReference type="InterPro" id="IPR013022">
    <property type="entry name" value="Xyl_isomerase-like_TIM-brl"/>
</dbReference>
<proteinExistence type="predicted"/>
<dbReference type="EMBL" id="BEHT01000053">
    <property type="protein sequence ID" value="GBD00132.1"/>
    <property type="molecule type" value="Genomic_DNA"/>
</dbReference>
<evidence type="ECO:0000259" key="1">
    <source>
        <dbReference type="Pfam" id="PF01261"/>
    </source>
</evidence>
<dbReference type="SUPFAM" id="SSF51658">
    <property type="entry name" value="Xylose isomerase-like"/>
    <property type="match status" value="1"/>
</dbReference>
<protein>
    <recommendedName>
        <fullName evidence="1">Xylose isomerase-like TIM barrel domain-containing protein</fullName>
    </recommendedName>
</protein>
<dbReference type="InterPro" id="IPR050312">
    <property type="entry name" value="IolE/XylAMocC-like"/>
</dbReference>
<name>A0A2H5XG39_9BACT</name>
<dbReference type="PANTHER" id="PTHR12110">
    <property type="entry name" value="HYDROXYPYRUVATE ISOMERASE"/>
    <property type="match status" value="1"/>
</dbReference>
<feature type="domain" description="Xylose isomerase-like TIM barrel" evidence="1">
    <location>
        <begin position="28"/>
        <end position="253"/>
    </location>
</feature>
<dbReference type="InterPro" id="IPR036237">
    <property type="entry name" value="Xyl_isomerase-like_sf"/>
</dbReference>
<sequence length="292" mass="33216">MRFGGFLPGVAAEWFGFADWWDALTFQLEWAQRLGWRCFVPNGFGSWTLEQQRETVRQMCQRDLLLPGLGAYHLNLLHPDPDERAQNVRRIIALVERAAALGIPTVDTIAGVWHPDGGHLFYRHNKSPEAWDAFVHGAKEICRACRGTGVRFTVEPYITTLLDSPAALRKAVELVDMPDELGINFDLVNMVGYERYHDINALVDETIEAVGAHIVLAHLKDVRYLPDLSLRVDEVVPGEGAVDFVYWLRRLGELERRNGNELPALIEHLRTMDEMVRAWRHIRQCAQTAGVL</sequence>
<reference evidence="3" key="1">
    <citation type="submission" date="2017-09" db="EMBL/GenBank/DDBJ databases">
        <title>Metaegenomics of thermophilic ammonia-oxidizing enrichment culture.</title>
        <authorList>
            <person name="Kato S."/>
            <person name="Suzuki K."/>
        </authorList>
    </citation>
    <scope>NUCLEOTIDE SEQUENCE [LARGE SCALE GENOMIC DNA]</scope>
</reference>
<dbReference type="Pfam" id="PF01261">
    <property type="entry name" value="AP_endonuc_2"/>
    <property type="match status" value="1"/>
</dbReference>
<dbReference type="Proteomes" id="UP000236173">
    <property type="component" value="Unassembled WGS sequence"/>
</dbReference>
<dbReference type="Gene3D" id="3.20.20.150">
    <property type="entry name" value="Divalent-metal-dependent TIM barrel enzymes"/>
    <property type="match status" value="1"/>
</dbReference>
<accession>A0A2H5XG39</accession>
<comment type="caution">
    <text evidence="2">The sequence shown here is derived from an EMBL/GenBank/DDBJ whole genome shotgun (WGS) entry which is preliminary data.</text>
</comment>